<feature type="domain" description="EXPERA" evidence="7">
    <location>
        <begin position="23"/>
        <end position="171"/>
    </location>
</feature>
<evidence type="ECO:0000256" key="6">
    <source>
        <dbReference type="SAM" id="Phobius"/>
    </source>
</evidence>
<keyword evidence="4 5" id="KW-0472">Membrane</keyword>
<evidence type="ECO:0000313" key="9">
    <source>
        <dbReference type="Proteomes" id="UP000179920"/>
    </source>
</evidence>
<evidence type="ECO:0000256" key="2">
    <source>
        <dbReference type="ARBA" id="ARBA00022692"/>
    </source>
</evidence>
<evidence type="ECO:0000256" key="3">
    <source>
        <dbReference type="ARBA" id="ARBA00022989"/>
    </source>
</evidence>
<organism evidence="8 9">
    <name type="scientific">Ustilago bromivora</name>
    <dbReference type="NCBI Taxonomy" id="307758"/>
    <lineage>
        <taxon>Eukaryota</taxon>
        <taxon>Fungi</taxon>
        <taxon>Dikarya</taxon>
        <taxon>Basidiomycota</taxon>
        <taxon>Ustilaginomycotina</taxon>
        <taxon>Ustilaginomycetes</taxon>
        <taxon>Ustilaginales</taxon>
        <taxon>Ustilaginaceae</taxon>
        <taxon>Ustilago</taxon>
    </lineage>
</organism>
<dbReference type="InterPro" id="IPR033118">
    <property type="entry name" value="EXPERA"/>
</dbReference>
<proteinExistence type="predicted"/>
<feature type="transmembrane region" description="Helical" evidence="6">
    <location>
        <begin position="90"/>
        <end position="111"/>
    </location>
</feature>
<dbReference type="PROSITE" id="PS51751">
    <property type="entry name" value="EXPERA"/>
    <property type="match status" value="1"/>
</dbReference>
<protein>
    <recommendedName>
        <fullName evidence="7">EXPERA domain-containing protein</fullName>
    </recommendedName>
</protein>
<evidence type="ECO:0000256" key="1">
    <source>
        <dbReference type="ARBA" id="ARBA00004141"/>
    </source>
</evidence>
<dbReference type="PANTHER" id="PTHR31204">
    <property type="entry name" value="SIGMA INTRACELLULAR RECEPTOR 2"/>
    <property type="match status" value="1"/>
</dbReference>
<dbReference type="Pfam" id="PF05241">
    <property type="entry name" value="EBP"/>
    <property type="match status" value="1"/>
</dbReference>
<reference evidence="9" key="1">
    <citation type="submission" date="2016-04" db="EMBL/GenBank/DDBJ databases">
        <authorList>
            <person name="Guldener U."/>
            <person name="Guldener U."/>
        </authorList>
    </citation>
    <scope>NUCLEOTIDE SEQUENCE [LARGE SCALE GENOMIC DNA]</scope>
    <source>
        <strain evidence="9">UB2112</strain>
    </source>
</reference>
<dbReference type="GO" id="GO:0005783">
    <property type="term" value="C:endoplasmic reticulum"/>
    <property type="evidence" value="ECO:0007669"/>
    <property type="project" value="TreeGrafter"/>
</dbReference>
<name>A0A1K0HAX4_9BASI</name>
<keyword evidence="3 5" id="KW-1133">Transmembrane helix</keyword>
<dbReference type="Proteomes" id="UP000179920">
    <property type="component" value="Chromosome IV"/>
</dbReference>
<dbReference type="EMBL" id="LT558120">
    <property type="protein sequence ID" value="SAM81214.1"/>
    <property type="molecule type" value="Genomic_DNA"/>
</dbReference>
<dbReference type="OrthoDB" id="433124at2759"/>
<gene>
    <name evidence="8" type="ORF">UBRO_02780</name>
</gene>
<feature type="transmembrane region" description="Helical" evidence="6">
    <location>
        <begin position="25"/>
        <end position="45"/>
    </location>
</feature>
<accession>A0A1K0HAX4</accession>
<dbReference type="InterPro" id="IPR051987">
    <property type="entry name" value="Sigma-2_receptor-like"/>
</dbReference>
<evidence type="ECO:0000259" key="7">
    <source>
        <dbReference type="PROSITE" id="PS51751"/>
    </source>
</evidence>
<evidence type="ECO:0000256" key="4">
    <source>
        <dbReference type="ARBA" id="ARBA00023136"/>
    </source>
</evidence>
<comment type="subcellular location">
    <subcellularLocation>
        <location evidence="1">Membrane</location>
        <topology evidence="1">Multi-pass membrane protein</topology>
    </subcellularLocation>
</comment>
<dbReference type="GO" id="GO:0016020">
    <property type="term" value="C:membrane"/>
    <property type="evidence" value="ECO:0007669"/>
    <property type="project" value="UniProtKB-SubCell"/>
</dbReference>
<evidence type="ECO:0000313" key="8">
    <source>
        <dbReference type="EMBL" id="SAM81214.1"/>
    </source>
</evidence>
<evidence type="ECO:0000256" key="5">
    <source>
        <dbReference type="PROSITE-ProRule" id="PRU01087"/>
    </source>
</evidence>
<dbReference type="AlphaFoldDB" id="A0A1K0HAX4"/>
<dbReference type="PANTHER" id="PTHR31204:SF1">
    <property type="entry name" value="SIGMA INTRACELLULAR RECEPTOR 2"/>
    <property type="match status" value="1"/>
</dbReference>
<keyword evidence="2 5" id="KW-0812">Transmembrane</keyword>
<sequence>MAGKQEAKAVVQARPRTLTERPLDVLYLAYFGIHLIASIAIDAQLTYPPYSQRLFPELLRKVLQDYLTTSKDPFLLAAEARSANHVWFRVLLASETLLQIPFFVVAIWGLLNDEKRTYPLMVAYGTLAASSTLQCICSVLLGSDAIGLSPAQIRGLLQNYVPFCLIPTLLTVDMMLRIVHLLPITPATPMVKVSSKVE</sequence>